<protein>
    <recommendedName>
        <fullName evidence="3">DUF2169 domain-containing protein</fullName>
    </recommendedName>
</protein>
<organism evidence="1 2">
    <name type="scientific">Solirubrobacter ginsenosidimutans</name>
    <dbReference type="NCBI Taxonomy" id="490573"/>
    <lineage>
        <taxon>Bacteria</taxon>
        <taxon>Bacillati</taxon>
        <taxon>Actinomycetota</taxon>
        <taxon>Thermoleophilia</taxon>
        <taxon>Solirubrobacterales</taxon>
        <taxon>Solirubrobacteraceae</taxon>
        <taxon>Solirubrobacter</taxon>
    </lineage>
</organism>
<dbReference type="AlphaFoldDB" id="A0A9X3MX25"/>
<evidence type="ECO:0000313" key="1">
    <source>
        <dbReference type="EMBL" id="MDA0162832.1"/>
    </source>
</evidence>
<accession>A0A9X3MX25</accession>
<comment type="caution">
    <text evidence="1">The sequence shown here is derived from an EMBL/GenBank/DDBJ whole genome shotgun (WGS) entry which is preliminary data.</text>
</comment>
<dbReference type="Proteomes" id="UP001149140">
    <property type="component" value="Unassembled WGS sequence"/>
</dbReference>
<name>A0A9X3MX25_9ACTN</name>
<dbReference type="RefSeq" id="WP_270042072.1">
    <property type="nucleotide sequence ID" value="NZ_JAPDOD010000021.1"/>
</dbReference>
<evidence type="ECO:0000313" key="2">
    <source>
        <dbReference type="Proteomes" id="UP001149140"/>
    </source>
</evidence>
<sequence length="393" mass="42144">MPDELTFYDSVEPPLRTGRHTIGLEHTVSGTGVEDRFTDAVTIAVQGPRFTLPPDDLHGRFPAAGAQGDFAGVLPHIVLSAATLPWQRELGDPPGVPWLALLVFDANDPPPKVTAGTVGDLRTAYPQPDVGEEDDQPCRYIDVPATLFAEIAPQADELPWLTHARELDAPAAAARAGAETAPAARFAVVVANRLPRPGSMTTCCLVSLEGRAGALPPEPEEHGESVRLAVLDTWSFGTLAERGRFAATVGGLDREPPTLRTRDASHEAGARGYALLEHEMRDGTVTKSWYRGPLVPTPEAPAAPHALGVDAADALLRYDPRTGMFDVSLAAAWQLGQLLALADRDFSILLAAWKTTQQRSVAAGFERDLLQRKLEQVDTHAVITPLLDKLGTP</sequence>
<proteinExistence type="predicted"/>
<gene>
    <name evidence="1" type="ORF">OM076_21340</name>
</gene>
<keyword evidence="2" id="KW-1185">Reference proteome</keyword>
<reference evidence="1" key="1">
    <citation type="submission" date="2022-10" db="EMBL/GenBank/DDBJ databases">
        <title>The WGS of Solirubrobacter ginsenosidimutans DSM 21036.</title>
        <authorList>
            <person name="Jiang Z."/>
        </authorList>
    </citation>
    <scope>NUCLEOTIDE SEQUENCE</scope>
    <source>
        <strain evidence="1">DSM 21036</strain>
    </source>
</reference>
<dbReference type="EMBL" id="JAPDOD010000021">
    <property type="protein sequence ID" value="MDA0162832.1"/>
    <property type="molecule type" value="Genomic_DNA"/>
</dbReference>
<evidence type="ECO:0008006" key="3">
    <source>
        <dbReference type="Google" id="ProtNLM"/>
    </source>
</evidence>